<dbReference type="PANTHER" id="PTHR19317:SF34">
    <property type="entry name" value="PRA1 FAMILY PROTEIN-RELATED"/>
    <property type="match status" value="1"/>
</dbReference>
<comment type="similarity">
    <text evidence="3 7">Belongs to the PRA1 family.</text>
</comment>
<keyword evidence="7" id="KW-0813">Transport</keyword>
<dbReference type="OrthoDB" id="63113at2759"/>
<dbReference type="Pfam" id="PF03208">
    <property type="entry name" value="PRA1"/>
    <property type="match status" value="1"/>
</dbReference>
<keyword evidence="9" id="KW-1185">Reference proteome</keyword>
<dbReference type="AlphaFoldDB" id="A0A9N7REU1"/>
<evidence type="ECO:0000256" key="1">
    <source>
        <dbReference type="ARBA" id="ARBA00002501"/>
    </source>
</evidence>
<evidence type="ECO:0000313" key="8">
    <source>
        <dbReference type="EMBL" id="CAA0827478.1"/>
    </source>
</evidence>
<evidence type="ECO:0000313" key="9">
    <source>
        <dbReference type="Proteomes" id="UP001153555"/>
    </source>
</evidence>
<comment type="function">
    <text evidence="1 7">May be involved in both secretory and endocytic intracellular trafficking in the endosomal/prevacuolar compartments.</text>
</comment>
<name>A0A9N7REU1_STRHE</name>
<dbReference type="EMBL" id="CACSLK010027752">
    <property type="protein sequence ID" value="CAA0827478.1"/>
    <property type="molecule type" value="Genomic_DNA"/>
</dbReference>
<evidence type="ECO:0000256" key="6">
    <source>
        <dbReference type="ARBA" id="ARBA00023136"/>
    </source>
</evidence>
<sequence>MAAANSSPAVLPISNPQFVPAAATNAADNQQLSSAAPPSAIRAFFSGISSTVRAGLAHRRPWPELLDRSAFSKPESVSEATLRLRKNYTYFRTNYLVVVTAVLAVSLLTNPFSLILLAGLLASWLFLYVFRQSSDPPINLFGRQFSDRETLLFLIVSTVVVIFLTSVGSVLVSALMVGVGIVCLHGAFRAPEDLFLDEQEQQGGVPGFLSLFINGGAPVVAQPSVPARV</sequence>
<dbReference type="GO" id="GO:0005794">
    <property type="term" value="C:Golgi apparatus"/>
    <property type="evidence" value="ECO:0007669"/>
    <property type="project" value="TreeGrafter"/>
</dbReference>
<dbReference type="GO" id="GO:0005783">
    <property type="term" value="C:endoplasmic reticulum"/>
    <property type="evidence" value="ECO:0007669"/>
    <property type="project" value="UniProtKB-ARBA"/>
</dbReference>
<dbReference type="GO" id="GO:0016192">
    <property type="term" value="P:vesicle-mediated transport"/>
    <property type="evidence" value="ECO:0007669"/>
    <property type="project" value="TreeGrafter"/>
</dbReference>
<evidence type="ECO:0000256" key="3">
    <source>
        <dbReference type="ARBA" id="ARBA00006483"/>
    </source>
</evidence>
<keyword evidence="6 7" id="KW-0472">Membrane</keyword>
<reference evidence="8" key="1">
    <citation type="submission" date="2019-12" db="EMBL/GenBank/DDBJ databases">
        <authorList>
            <person name="Scholes J."/>
        </authorList>
    </citation>
    <scope>NUCLEOTIDE SEQUENCE</scope>
</reference>
<evidence type="ECO:0000256" key="2">
    <source>
        <dbReference type="ARBA" id="ARBA00004141"/>
    </source>
</evidence>
<keyword evidence="4 7" id="KW-0812">Transmembrane</keyword>
<evidence type="ECO:0000256" key="5">
    <source>
        <dbReference type="ARBA" id="ARBA00022989"/>
    </source>
</evidence>
<organism evidence="8 9">
    <name type="scientific">Striga hermonthica</name>
    <name type="common">Purple witchweed</name>
    <name type="synonym">Buchnera hermonthica</name>
    <dbReference type="NCBI Taxonomy" id="68872"/>
    <lineage>
        <taxon>Eukaryota</taxon>
        <taxon>Viridiplantae</taxon>
        <taxon>Streptophyta</taxon>
        <taxon>Embryophyta</taxon>
        <taxon>Tracheophyta</taxon>
        <taxon>Spermatophyta</taxon>
        <taxon>Magnoliopsida</taxon>
        <taxon>eudicotyledons</taxon>
        <taxon>Gunneridae</taxon>
        <taxon>Pentapetalae</taxon>
        <taxon>asterids</taxon>
        <taxon>lamiids</taxon>
        <taxon>Lamiales</taxon>
        <taxon>Orobanchaceae</taxon>
        <taxon>Buchnereae</taxon>
        <taxon>Striga</taxon>
    </lineage>
</organism>
<dbReference type="PANTHER" id="PTHR19317">
    <property type="entry name" value="PRENYLATED RAB ACCEPTOR 1-RELATED"/>
    <property type="match status" value="1"/>
</dbReference>
<dbReference type="Proteomes" id="UP001153555">
    <property type="component" value="Unassembled WGS sequence"/>
</dbReference>
<comment type="subcellular location">
    <subcellularLocation>
        <location evidence="2 7">Membrane</location>
        <topology evidence="2 7">Multi-pass membrane protein</topology>
    </subcellularLocation>
</comment>
<feature type="transmembrane region" description="Helical" evidence="7">
    <location>
        <begin position="114"/>
        <end position="130"/>
    </location>
</feature>
<keyword evidence="5 7" id="KW-1133">Transmembrane helix</keyword>
<dbReference type="InterPro" id="IPR004895">
    <property type="entry name" value="Prenylated_rab_accept_PRA1"/>
</dbReference>
<proteinExistence type="inferred from homology"/>
<protein>
    <recommendedName>
        <fullName evidence="7">PRA1 family protein</fullName>
    </recommendedName>
</protein>
<dbReference type="GO" id="GO:0016020">
    <property type="term" value="C:membrane"/>
    <property type="evidence" value="ECO:0007669"/>
    <property type="project" value="UniProtKB-SubCell"/>
</dbReference>
<comment type="caution">
    <text evidence="8">The sequence shown here is derived from an EMBL/GenBank/DDBJ whole genome shotgun (WGS) entry which is preliminary data.</text>
</comment>
<accession>A0A9N7REU1</accession>
<evidence type="ECO:0000256" key="7">
    <source>
        <dbReference type="RuleBase" id="RU363107"/>
    </source>
</evidence>
<gene>
    <name evidence="8" type="ORF">SHERM_23173</name>
</gene>
<evidence type="ECO:0000256" key="4">
    <source>
        <dbReference type="ARBA" id="ARBA00022692"/>
    </source>
</evidence>
<feature type="transmembrane region" description="Helical" evidence="7">
    <location>
        <begin position="151"/>
        <end position="182"/>
    </location>
</feature>